<feature type="domain" description="Nitroreductase" evidence="10">
    <location>
        <begin position="12"/>
        <end position="170"/>
    </location>
</feature>
<comment type="caution">
    <text evidence="11">The sequence shown here is derived from an EMBL/GenBank/DDBJ whole genome shotgun (WGS) entry which is preliminary data.</text>
</comment>
<evidence type="ECO:0000256" key="4">
    <source>
        <dbReference type="ARBA" id="ARBA00022857"/>
    </source>
</evidence>
<dbReference type="PANTHER" id="PTHR43821">
    <property type="entry name" value="NAD(P)H NITROREDUCTASE YDJA-RELATED"/>
    <property type="match status" value="1"/>
</dbReference>
<dbReference type="Pfam" id="PF00881">
    <property type="entry name" value="Nitroreductase"/>
    <property type="match status" value="1"/>
</dbReference>
<evidence type="ECO:0000256" key="9">
    <source>
        <dbReference type="SAM" id="MobiDB-lite"/>
    </source>
</evidence>
<dbReference type="PANTHER" id="PTHR43821:SF1">
    <property type="entry name" value="NAD(P)H NITROREDUCTASE YDJA-RELATED"/>
    <property type="match status" value="1"/>
</dbReference>
<evidence type="ECO:0000256" key="1">
    <source>
        <dbReference type="ARBA" id="ARBA00007118"/>
    </source>
</evidence>
<feature type="compositionally biased region" description="Low complexity" evidence="9">
    <location>
        <begin position="1"/>
        <end position="12"/>
    </location>
</feature>
<dbReference type="SUPFAM" id="SSF55469">
    <property type="entry name" value="FMN-dependent nitroreductase-like"/>
    <property type="match status" value="1"/>
</dbReference>
<evidence type="ECO:0000256" key="3">
    <source>
        <dbReference type="ARBA" id="ARBA00022643"/>
    </source>
</evidence>
<keyword evidence="2 7" id="KW-0285">Flavoprotein</keyword>
<dbReference type="AlphaFoldDB" id="A0A4Y8ZPR6"/>
<feature type="binding site" description="in other chain" evidence="8">
    <location>
        <begin position="15"/>
        <end position="17"/>
    </location>
    <ligand>
        <name>FMN</name>
        <dbReference type="ChEBI" id="CHEBI:58210"/>
        <note>ligand shared between dimeric partners</note>
    </ligand>
</feature>
<evidence type="ECO:0000256" key="8">
    <source>
        <dbReference type="PIRSR" id="PIRSR000232-1"/>
    </source>
</evidence>
<dbReference type="RefSeq" id="WP_135089792.1">
    <property type="nucleotide sequence ID" value="NZ_SPDV01000051.1"/>
</dbReference>
<keyword evidence="4 7" id="KW-0521">NADP</keyword>
<evidence type="ECO:0000256" key="7">
    <source>
        <dbReference type="PIRNR" id="PIRNR000232"/>
    </source>
</evidence>
<evidence type="ECO:0000313" key="11">
    <source>
        <dbReference type="EMBL" id="TFI56829.1"/>
    </source>
</evidence>
<keyword evidence="5 7" id="KW-0560">Oxidoreductase</keyword>
<dbReference type="GO" id="GO:0016491">
    <property type="term" value="F:oxidoreductase activity"/>
    <property type="evidence" value="ECO:0007669"/>
    <property type="project" value="UniProtKB-UniRule"/>
</dbReference>
<keyword evidence="6 7" id="KW-0520">NAD</keyword>
<dbReference type="OrthoDB" id="9804207at2"/>
<accession>A0A4Y8ZPR6</accession>
<dbReference type="EC" id="1.-.-.-" evidence="7"/>
<reference evidence="11 12" key="1">
    <citation type="submission" date="2019-03" db="EMBL/GenBank/DDBJ databases">
        <title>Genome sequence of Sphingomonas sp. 17J27-24.</title>
        <authorList>
            <person name="Kim M."/>
            <person name="Maeng S."/>
            <person name="Sathiyaraj S."/>
        </authorList>
    </citation>
    <scope>NUCLEOTIDE SEQUENCE [LARGE SCALE GENOMIC DNA]</scope>
    <source>
        <strain evidence="11 12">17J27-24</strain>
    </source>
</reference>
<dbReference type="PIRSF" id="PIRSF000232">
    <property type="entry name" value="YdjA"/>
    <property type="match status" value="1"/>
</dbReference>
<evidence type="ECO:0000313" key="12">
    <source>
        <dbReference type="Proteomes" id="UP000298213"/>
    </source>
</evidence>
<feature type="region of interest" description="Disordered" evidence="9">
    <location>
        <begin position="1"/>
        <end position="27"/>
    </location>
</feature>
<feature type="binding site" evidence="8">
    <location>
        <position position="46"/>
    </location>
    <ligand>
        <name>FMN</name>
        <dbReference type="ChEBI" id="CHEBI:58210"/>
        <note>ligand shared between dimeric partners</note>
    </ligand>
</feature>
<dbReference type="InterPro" id="IPR000415">
    <property type="entry name" value="Nitroreductase-like"/>
</dbReference>
<dbReference type="CDD" id="cd02135">
    <property type="entry name" value="YdjA-like"/>
    <property type="match status" value="1"/>
</dbReference>
<evidence type="ECO:0000256" key="2">
    <source>
        <dbReference type="ARBA" id="ARBA00022630"/>
    </source>
</evidence>
<evidence type="ECO:0000256" key="6">
    <source>
        <dbReference type="ARBA" id="ARBA00023027"/>
    </source>
</evidence>
<gene>
    <name evidence="11" type="ORF">E2493_18270</name>
</gene>
<dbReference type="Proteomes" id="UP000298213">
    <property type="component" value="Unassembled WGS sequence"/>
</dbReference>
<comment type="similarity">
    <text evidence="1 7">Belongs to the nitroreductase family.</text>
</comment>
<feature type="binding site" evidence="8">
    <location>
        <position position="42"/>
    </location>
    <ligand>
        <name>FMN</name>
        <dbReference type="ChEBI" id="CHEBI:58210"/>
        <note>ligand shared between dimeric partners</note>
    </ligand>
</feature>
<protein>
    <recommendedName>
        <fullName evidence="7">Putative NAD(P)H nitroreductase</fullName>
        <ecNumber evidence="7">1.-.-.-</ecNumber>
    </recommendedName>
</protein>
<dbReference type="EMBL" id="SPDV01000051">
    <property type="protein sequence ID" value="TFI56829.1"/>
    <property type="molecule type" value="Genomic_DNA"/>
</dbReference>
<sequence length="193" mass="21373">MFNDTSSPLSLLRTRRSARPRDLVEPGPDATQLRQILEIAMRTPDHGKLHPWRFVHVPKAQRGAFASLLARAYAAQRPDAGRLEIEANERFAHQAPELIAMLSTPVESQKIPRWEQELSAGAAMMNLLHAAHALGFAGGWVTGWVSESKLVLEALGGRDGDRIVGFVFVGTPGVPLEERPRPDFDEVVSTWRP</sequence>
<dbReference type="InterPro" id="IPR052530">
    <property type="entry name" value="NAD(P)H_nitroreductase"/>
</dbReference>
<name>A0A4Y8ZPR6_9SPHN</name>
<dbReference type="InterPro" id="IPR029479">
    <property type="entry name" value="Nitroreductase"/>
</dbReference>
<keyword evidence="3 7" id="KW-0288">FMN</keyword>
<proteinExistence type="inferred from homology"/>
<dbReference type="InterPro" id="IPR026021">
    <property type="entry name" value="YdjA-like"/>
</dbReference>
<organism evidence="11 12">
    <name type="scientific">Sphingomonas parva</name>
    <dbReference type="NCBI Taxonomy" id="2555898"/>
    <lineage>
        <taxon>Bacteria</taxon>
        <taxon>Pseudomonadati</taxon>
        <taxon>Pseudomonadota</taxon>
        <taxon>Alphaproteobacteria</taxon>
        <taxon>Sphingomonadales</taxon>
        <taxon>Sphingomonadaceae</taxon>
        <taxon>Sphingomonas</taxon>
    </lineage>
</organism>
<dbReference type="Gene3D" id="3.40.109.10">
    <property type="entry name" value="NADH Oxidase"/>
    <property type="match status" value="1"/>
</dbReference>
<evidence type="ECO:0000259" key="10">
    <source>
        <dbReference type="Pfam" id="PF00881"/>
    </source>
</evidence>
<keyword evidence="12" id="KW-1185">Reference proteome</keyword>
<evidence type="ECO:0000256" key="5">
    <source>
        <dbReference type="ARBA" id="ARBA00023002"/>
    </source>
</evidence>
<feature type="binding site" description="in other chain" evidence="8">
    <location>
        <begin position="140"/>
        <end position="142"/>
    </location>
    <ligand>
        <name>FMN</name>
        <dbReference type="ChEBI" id="CHEBI:58210"/>
        <note>ligand shared between dimeric partners</note>
    </ligand>
</feature>
<comment type="cofactor">
    <cofactor evidence="8">
        <name>FMN</name>
        <dbReference type="ChEBI" id="CHEBI:58210"/>
    </cofactor>
    <text evidence="8">Binds 1 FMN per subunit.</text>
</comment>